<reference evidence="4" key="1">
    <citation type="submission" date="2021-01" db="EMBL/GenBank/DDBJ databases">
        <title>Whole genome shotgun sequence of Planotetraspora thailandica NBRC 104271.</title>
        <authorList>
            <person name="Komaki H."/>
            <person name="Tamura T."/>
        </authorList>
    </citation>
    <scope>NUCLEOTIDE SEQUENCE</scope>
    <source>
        <strain evidence="4">NBRC 104271</strain>
    </source>
</reference>
<feature type="domain" description="DUF2326" evidence="2">
    <location>
        <begin position="432"/>
        <end position="564"/>
    </location>
</feature>
<name>A0A8J3UY12_9ACTN</name>
<dbReference type="Proteomes" id="UP000605992">
    <property type="component" value="Unassembled WGS sequence"/>
</dbReference>
<dbReference type="EMBL" id="BOOR01000007">
    <property type="protein sequence ID" value="GII52720.1"/>
    <property type="molecule type" value="Genomic_DNA"/>
</dbReference>
<protein>
    <recommendedName>
        <fullName evidence="6">DUF2326 domain-containing protein</fullName>
    </recommendedName>
</protein>
<organism evidence="4 5">
    <name type="scientific">Planotetraspora thailandica</name>
    <dbReference type="NCBI Taxonomy" id="487172"/>
    <lineage>
        <taxon>Bacteria</taxon>
        <taxon>Bacillati</taxon>
        <taxon>Actinomycetota</taxon>
        <taxon>Actinomycetes</taxon>
        <taxon>Streptosporangiales</taxon>
        <taxon>Streptosporangiaceae</taxon>
        <taxon>Planotetraspora</taxon>
    </lineage>
</organism>
<proteinExistence type="predicted"/>
<evidence type="ECO:0000259" key="2">
    <source>
        <dbReference type="Pfam" id="PF10088"/>
    </source>
</evidence>
<dbReference type="InterPro" id="IPR018760">
    <property type="entry name" value="DUF2326"/>
</dbReference>
<evidence type="ECO:0000259" key="3">
    <source>
        <dbReference type="Pfam" id="PF20275"/>
    </source>
</evidence>
<dbReference type="AlphaFoldDB" id="A0A8J3UY12"/>
<accession>A0A8J3UY12</accession>
<evidence type="ECO:0000313" key="5">
    <source>
        <dbReference type="Proteomes" id="UP000605992"/>
    </source>
</evidence>
<gene>
    <name evidence="4" type="ORF">Pth03_11090</name>
</gene>
<feature type="coiled-coil region" evidence="1">
    <location>
        <begin position="333"/>
        <end position="383"/>
    </location>
</feature>
<dbReference type="RefSeq" id="WP_203943017.1">
    <property type="nucleotide sequence ID" value="NZ_BOOR01000007.1"/>
</dbReference>
<dbReference type="Pfam" id="PF20275">
    <property type="entry name" value="CTD10"/>
    <property type="match status" value="1"/>
</dbReference>
<sequence>MLYELKSNLPGFKTAHFRDGLNIAVARRHRTPIAADSRNPVGKTSFVRLLDFLLGSDVRLGHPLRRTELAHAEFGLTLDLFGQPRTIGRSAENLAYAQVNGAGMRITKFRAYLGNALFGLNGGGNEPSFRSLMAYYLRDVTAGGFASPTETYRKQRAADAQPALAYLFALDVDLVAKVREVGETDKNLRELRRAAKDSIMGMTLGKASDLDAQIRTLQIRRDDLSREIADFHVVDRYAQHRVQADEVSRRIREINDHLVLIERGARDIEKALSQNEESFPDRDYLRDVFEQVGVVLPDLVTRRFDEVEAFHQSIVSNRRRYLEDEHARRLRDISRDREELAGLDRERAELMRLLEAGGALETYSELQRRISVVDGQLSELMERRALVDRWGNTDRHLQLRSAELALQISSDLHDRRDHIADISRLYASFAYRLYGDRRPAALTIQAKRSGYKFVPTIGGDATEDVEGVALFCFDLCMAVTAKRAGHGPDFLVHDSHLLDHVDARQVAGALDLAAETCREEGLQYITTIDSYRLDDALRERPDLDYKLCTEMTEERDDGGLFGIRY</sequence>
<keyword evidence="1" id="KW-0175">Coiled coil</keyword>
<feature type="domain" description="ABC-three component systems C-terminal" evidence="3">
    <location>
        <begin position="266"/>
        <end position="368"/>
    </location>
</feature>
<dbReference type="InterPro" id="IPR046919">
    <property type="entry name" value="ABC-3C_CTD10"/>
</dbReference>
<evidence type="ECO:0000313" key="4">
    <source>
        <dbReference type="EMBL" id="GII52720.1"/>
    </source>
</evidence>
<evidence type="ECO:0000256" key="1">
    <source>
        <dbReference type="SAM" id="Coils"/>
    </source>
</evidence>
<comment type="caution">
    <text evidence="4">The sequence shown here is derived from an EMBL/GenBank/DDBJ whole genome shotgun (WGS) entry which is preliminary data.</text>
</comment>
<keyword evidence="5" id="KW-1185">Reference proteome</keyword>
<dbReference type="Pfam" id="PF10088">
    <property type="entry name" value="DUF2326"/>
    <property type="match status" value="1"/>
</dbReference>
<evidence type="ECO:0008006" key="6">
    <source>
        <dbReference type="Google" id="ProtNLM"/>
    </source>
</evidence>